<dbReference type="AlphaFoldDB" id="A0A0D0BYP3"/>
<feature type="transmembrane region" description="Helical" evidence="1">
    <location>
        <begin position="43"/>
        <end position="64"/>
    </location>
</feature>
<dbReference type="EMBL" id="KN834773">
    <property type="protein sequence ID" value="KIK60941.1"/>
    <property type="molecule type" value="Genomic_DNA"/>
</dbReference>
<dbReference type="Proteomes" id="UP000053593">
    <property type="component" value="Unassembled WGS sequence"/>
</dbReference>
<evidence type="ECO:0000256" key="1">
    <source>
        <dbReference type="SAM" id="Phobius"/>
    </source>
</evidence>
<keyword evidence="3" id="KW-1185">Reference proteome</keyword>
<evidence type="ECO:0000313" key="2">
    <source>
        <dbReference type="EMBL" id="KIK60941.1"/>
    </source>
</evidence>
<reference evidence="2 3" key="1">
    <citation type="submission" date="2014-04" db="EMBL/GenBank/DDBJ databases">
        <title>Evolutionary Origins and Diversification of the Mycorrhizal Mutualists.</title>
        <authorList>
            <consortium name="DOE Joint Genome Institute"/>
            <consortium name="Mycorrhizal Genomics Consortium"/>
            <person name="Kohler A."/>
            <person name="Kuo A."/>
            <person name="Nagy L.G."/>
            <person name="Floudas D."/>
            <person name="Copeland A."/>
            <person name="Barry K.W."/>
            <person name="Cichocki N."/>
            <person name="Veneault-Fourrey C."/>
            <person name="LaButti K."/>
            <person name="Lindquist E.A."/>
            <person name="Lipzen A."/>
            <person name="Lundell T."/>
            <person name="Morin E."/>
            <person name="Murat C."/>
            <person name="Riley R."/>
            <person name="Ohm R."/>
            <person name="Sun H."/>
            <person name="Tunlid A."/>
            <person name="Henrissat B."/>
            <person name="Grigoriev I.V."/>
            <person name="Hibbett D.S."/>
            <person name="Martin F."/>
        </authorList>
    </citation>
    <scope>NUCLEOTIDE SEQUENCE [LARGE SCALE GENOMIC DNA]</scope>
    <source>
        <strain evidence="2 3">FD-317 M1</strain>
    </source>
</reference>
<keyword evidence="1" id="KW-0812">Transmembrane</keyword>
<keyword evidence="1" id="KW-0472">Membrane</keyword>
<sequence length="96" mass="10834">MPTDCTSPFVFIFLDFMSANSLKDGQLFKRGPTRYTSKGNLNLSFFMLSFSLFGCNFGCCACHLKTRRGHLCGSVPTLSYWLKALFIAVYMSGYKK</sequence>
<evidence type="ECO:0000313" key="3">
    <source>
        <dbReference type="Proteomes" id="UP000053593"/>
    </source>
</evidence>
<name>A0A0D0BYP3_9AGAR</name>
<protein>
    <submittedName>
        <fullName evidence="2">Uncharacterized protein</fullName>
    </submittedName>
</protein>
<proteinExistence type="predicted"/>
<organism evidence="2 3">
    <name type="scientific">Collybiopsis luxurians FD-317 M1</name>
    <dbReference type="NCBI Taxonomy" id="944289"/>
    <lineage>
        <taxon>Eukaryota</taxon>
        <taxon>Fungi</taxon>
        <taxon>Dikarya</taxon>
        <taxon>Basidiomycota</taxon>
        <taxon>Agaricomycotina</taxon>
        <taxon>Agaricomycetes</taxon>
        <taxon>Agaricomycetidae</taxon>
        <taxon>Agaricales</taxon>
        <taxon>Marasmiineae</taxon>
        <taxon>Omphalotaceae</taxon>
        <taxon>Collybiopsis</taxon>
        <taxon>Collybiopsis luxurians</taxon>
    </lineage>
</organism>
<accession>A0A0D0BYP3</accession>
<feature type="transmembrane region" description="Helical" evidence="1">
    <location>
        <begin position="71"/>
        <end position="91"/>
    </location>
</feature>
<dbReference type="HOGENOM" id="CLU_2359956_0_0_1"/>
<gene>
    <name evidence="2" type="ORF">GYMLUDRAFT_598504</name>
</gene>
<keyword evidence="1" id="KW-1133">Transmembrane helix</keyword>